<feature type="region of interest" description="Disordered" evidence="5">
    <location>
        <begin position="580"/>
        <end position="603"/>
    </location>
</feature>
<evidence type="ECO:0000256" key="6">
    <source>
        <dbReference type="SAM" id="Phobius"/>
    </source>
</evidence>
<keyword evidence="2 6" id="KW-0812">Transmembrane</keyword>
<keyword evidence="3 6" id="KW-1133">Transmembrane helix</keyword>
<evidence type="ECO:0000256" key="4">
    <source>
        <dbReference type="ARBA" id="ARBA00023136"/>
    </source>
</evidence>
<feature type="transmembrane region" description="Helical" evidence="6">
    <location>
        <begin position="269"/>
        <end position="289"/>
    </location>
</feature>
<dbReference type="Pfam" id="PF13520">
    <property type="entry name" value="AA_permease_2"/>
    <property type="match status" value="1"/>
</dbReference>
<reference evidence="7 8" key="1">
    <citation type="submission" date="2024-01" db="EMBL/GenBank/DDBJ databases">
        <authorList>
            <person name="Allen C."/>
            <person name="Tagirdzhanova G."/>
        </authorList>
    </citation>
    <scope>NUCLEOTIDE SEQUENCE [LARGE SCALE GENOMIC DNA]</scope>
</reference>
<sequence>MAPTPLNTPAPSPRAFGFVNGAISSATSPLQANFNLSCRSPIRPSHDANPRASGISAAAAADSRPQHLLPNSALPSLSSSSPSGPRRESAPNALPLPQSWSSMGTRALRRPPSQTLPFQAPPPPPRQLDHLLSEPSGRSWPPSPREDGGEEEDDDSDRSWLLPQTTSSPGLLPPSSRLLHHHHEDDTGGNKLGVISAINIIVGKTIGVGAYSVPSAIFEGVGSVGMALLVWAVGSLISFCGLAVYLDLGTAIPRSGGERVYLERIFRRPHMLATCMFMAYVVLLGFSTPNAIVLGEYALFALDEPANRWSVRAIAIVSVTALCYIHARHPRLGLKLINILGAAKMLMLVTVVLSGVAGGILGVGSERALPGSSNGSTITAATTTTTTTTTTTGILMGHHLDADMTHMTPPSALPGVAVAGMAGMSTAQRNFQDIWAGSSSQPYDYATALLKVIYCFRGYSTANQVLSDVKNPVRTLRLAAPLALVLVSLSYLAINVAFFLVVDKDEFRSAGVVMAGIFFRNLFGDGIGAHILPVFVIISAAGNIAAASFAQARVNEELAKDGLLPFAAFWTTLPASGTVDGETTTGTTGTRAPRGTRAAKKRPDMPTPLRGLLLHWFVSVVVIVVPPPGKIYNFLVDIGGYPVSAISVAIAVGLLYLQSSPSERWVSPWPAPRYAVVLFAASNCLLLILPWIPPANGHGENDRFASYAYPMTALAVIGSGALFWVWWRYRGAGHVATGHGGSSRMSRVAGGASPADWGRLKIAMSGMNGQNSGAGSGSSSSSSSHSPTSAMDEVEDDDDYHLARDLLLHDNVTEASQPVLPTPNIRRAPCGCPLQH</sequence>
<feature type="compositionally biased region" description="Low complexity" evidence="5">
    <location>
        <begin position="583"/>
        <end position="596"/>
    </location>
</feature>
<gene>
    <name evidence="7" type="ORF">SCUCBS95973_007254</name>
</gene>
<dbReference type="InterPro" id="IPR002293">
    <property type="entry name" value="AA/rel_permease1"/>
</dbReference>
<dbReference type="PANTHER" id="PTHR11785:SF382">
    <property type="entry name" value="LOW-AFFINITY METHIONINE PERMEASE"/>
    <property type="match status" value="1"/>
</dbReference>
<feature type="transmembrane region" description="Helical" evidence="6">
    <location>
        <begin position="478"/>
        <end position="500"/>
    </location>
</feature>
<feature type="compositionally biased region" description="Low complexity" evidence="5">
    <location>
        <begin position="68"/>
        <end position="84"/>
    </location>
</feature>
<organism evidence="7 8">
    <name type="scientific">Sporothrix curviconia</name>
    <dbReference type="NCBI Taxonomy" id="1260050"/>
    <lineage>
        <taxon>Eukaryota</taxon>
        <taxon>Fungi</taxon>
        <taxon>Dikarya</taxon>
        <taxon>Ascomycota</taxon>
        <taxon>Pezizomycotina</taxon>
        <taxon>Sordariomycetes</taxon>
        <taxon>Sordariomycetidae</taxon>
        <taxon>Ophiostomatales</taxon>
        <taxon>Ophiostomataceae</taxon>
        <taxon>Sporothrix</taxon>
    </lineage>
</organism>
<feature type="region of interest" description="Disordered" evidence="5">
    <location>
        <begin position="768"/>
        <end position="795"/>
    </location>
</feature>
<evidence type="ECO:0008006" key="9">
    <source>
        <dbReference type="Google" id="ProtNLM"/>
    </source>
</evidence>
<protein>
    <recommendedName>
        <fullName evidence="9">High affinity methionine permease</fullName>
    </recommendedName>
</protein>
<evidence type="ECO:0000256" key="3">
    <source>
        <dbReference type="ARBA" id="ARBA00022989"/>
    </source>
</evidence>
<feature type="region of interest" description="Disordered" evidence="5">
    <location>
        <begin position="38"/>
        <end position="184"/>
    </location>
</feature>
<dbReference type="InterPro" id="IPR050598">
    <property type="entry name" value="AminoAcid_Transporter"/>
</dbReference>
<proteinExistence type="predicted"/>
<feature type="transmembrane region" description="Helical" evidence="6">
    <location>
        <begin position="671"/>
        <end position="692"/>
    </location>
</feature>
<name>A0ABP0CE69_9PEZI</name>
<evidence type="ECO:0000313" key="7">
    <source>
        <dbReference type="EMBL" id="CAK7229529.1"/>
    </source>
</evidence>
<keyword evidence="8" id="KW-1185">Reference proteome</keyword>
<evidence type="ECO:0000256" key="2">
    <source>
        <dbReference type="ARBA" id="ARBA00022692"/>
    </source>
</evidence>
<dbReference type="PANTHER" id="PTHR11785">
    <property type="entry name" value="AMINO ACID TRANSPORTER"/>
    <property type="match status" value="1"/>
</dbReference>
<accession>A0ABP0CE69</accession>
<feature type="transmembrane region" description="Helical" evidence="6">
    <location>
        <begin position="638"/>
        <end position="659"/>
    </location>
</feature>
<evidence type="ECO:0000313" key="8">
    <source>
        <dbReference type="Proteomes" id="UP001642405"/>
    </source>
</evidence>
<feature type="compositionally biased region" description="Low complexity" evidence="5">
    <location>
        <begin position="768"/>
        <end position="789"/>
    </location>
</feature>
<feature type="transmembrane region" description="Helical" evidence="6">
    <location>
        <begin position="529"/>
        <end position="550"/>
    </location>
</feature>
<feature type="transmembrane region" description="Helical" evidence="6">
    <location>
        <begin position="224"/>
        <end position="248"/>
    </location>
</feature>
<feature type="compositionally biased region" description="Low complexity" evidence="5">
    <location>
        <begin position="159"/>
        <end position="177"/>
    </location>
</feature>
<feature type="transmembrane region" description="Helical" evidence="6">
    <location>
        <begin position="309"/>
        <end position="327"/>
    </location>
</feature>
<keyword evidence="4 6" id="KW-0472">Membrane</keyword>
<feature type="region of interest" description="Disordered" evidence="5">
    <location>
        <begin position="814"/>
        <end position="836"/>
    </location>
</feature>
<evidence type="ECO:0000256" key="5">
    <source>
        <dbReference type="SAM" id="MobiDB-lite"/>
    </source>
</evidence>
<dbReference type="Gene3D" id="1.20.1740.10">
    <property type="entry name" value="Amino acid/polyamine transporter I"/>
    <property type="match status" value="1"/>
</dbReference>
<comment type="caution">
    <text evidence="7">The sequence shown here is derived from an EMBL/GenBank/DDBJ whole genome shotgun (WGS) entry which is preliminary data.</text>
</comment>
<evidence type="ECO:0000256" key="1">
    <source>
        <dbReference type="ARBA" id="ARBA00004141"/>
    </source>
</evidence>
<feature type="transmembrane region" description="Helical" evidence="6">
    <location>
        <begin position="704"/>
        <end position="727"/>
    </location>
</feature>
<dbReference type="Proteomes" id="UP001642405">
    <property type="component" value="Unassembled WGS sequence"/>
</dbReference>
<comment type="subcellular location">
    <subcellularLocation>
        <location evidence="1">Membrane</location>
        <topology evidence="1">Multi-pass membrane protein</topology>
    </subcellularLocation>
</comment>
<dbReference type="EMBL" id="CAWUHB010000049">
    <property type="protein sequence ID" value="CAK7229529.1"/>
    <property type="molecule type" value="Genomic_DNA"/>
</dbReference>
<feature type="transmembrane region" description="Helical" evidence="6">
    <location>
        <begin position="607"/>
        <end position="626"/>
    </location>
</feature>
<feature type="transmembrane region" description="Helical" evidence="6">
    <location>
        <begin position="339"/>
        <end position="363"/>
    </location>
</feature>